<dbReference type="Pfam" id="PF00929">
    <property type="entry name" value="RNase_T"/>
    <property type="match status" value="1"/>
</dbReference>
<sequence>MTLPLLWVDTETTGLNVDRDAIIEIGLILTTPDRIEIARWDSLVRVNLSDIARVVSQPAVLKVQEESGLWSTLIGSDGTRDLPILPEVEEAALAWLAENGVTEPSSVTFAGSAIGVFDMPILRRQMPRLHRLGTYFVHDIGVLRRAVERDTGRRINPGAIPHRALADVERAIAADREIARIHRAGVAALTAGGVL</sequence>
<dbReference type="SMART" id="SM00479">
    <property type="entry name" value="EXOIII"/>
    <property type="match status" value="1"/>
</dbReference>
<organism evidence="2 3">
    <name type="scientific">Nostocoides jenkinsii Ben 74</name>
    <dbReference type="NCBI Taxonomy" id="1193518"/>
    <lineage>
        <taxon>Bacteria</taxon>
        <taxon>Bacillati</taxon>
        <taxon>Actinomycetota</taxon>
        <taxon>Actinomycetes</taxon>
        <taxon>Micrococcales</taxon>
        <taxon>Intrasporangiaceae</taxon>
        <taxon>Nostocoides</taxon>
    </lineage>
</organism>
<reference evidence="2 3" key="1">
    <citation type="journal article" date="2013" name="ISME J.">
        <title>A metabolic model for members of the genus Tetrasphaera involved in enhanced biological phosphorus removal.</title>
        <authorList>
            <person name="Kristiansen R."/>
            <person name="Nguyen H.T.T."/>
            <person name="Saunders A.M."/>
            <person name="Nielsen J.L."/>
            <person name="Wimmer R."/>
            <person name="Le V.Q."/>
            <person name="McIlroy S.J."/>
            <person name="Petrovski S."/>
            <person name="Seviour R.J."/>
            <person name="Calteau A."/>
            <person name="Nielsen K.L."/>
            <person name="Nielsen P.H."/>
        </authorList>
    </citation>
    <scope>NUCLEOTIDE SEQUENCE [LARGE SCALE GENOMIC DNA]</scope>
    <source>
        <strain evidence="2 3">Ben 74</strain>
    </source>
</reference>
<gene>
    <name evidence="2" type="ORF">BN13_380033</name>
</gene>
<dbReference type="Proteomes" id="UP000035720">
    <property type="component" value="Unassembled WGS sequence"/>
</dbReference>
<protein>
    <submittedName>
        <fullName evidence="2">Putative Oligoribonuclease</fullName>
        <ecNumber evidence="2">3.1.-.-</ecNumber>
    </submittedName>
</protein>
<dbReference type="InterPro" id="IPR013520">
    <property type="entry name" value="Ribonucl_H"/>
</dbReference>
<comment type="caution">
    <text evidence="2">The sequence shown here is derived from an EMBL/GenBank/DDBJ whole genome shotgun (WGS) entry which is preliminary data.</text>
</comment>
<keyword evidence="2" id="KW-0378">Hydrolase</keyword>
<name>A0A077MEJ5_9MICO</name>
<dbReference type="SUPFAM" id="SSF53098">
    <property type="entry name" value="Ribonuclease H-like"/>
    <property type="match status" value="1"/>
</dbReference>
<dbReference type="RefSeq" id="WP_048545663.1">
    <property type="nucleotide sequence ID" value="NZ_HF571038.1"/>
</dbReference>
<dbReference type="AlphaFoldDB" id="A0A077MEJ5"/>
<keyword evidence="3" id="KW-1185">Reference proteome</keyword>
<dbReference type="InterPro" id="IPR036397">
    <property type="entry name" value="RNaseH_sf"/>
</dbReference>
<dbReference type="OrthoDB" id="9791657at2"/>
<feature type="domain" description="Exonuclease" evidence="1">
    <location>
        <begin position="4"/>
        <end position="184"/>
    </location>
</feature>
<evidence type="ECO:0000313" key="3">
    <source>
        <dbReference type="Proteomes" id="UP000035720"/>
    </source>
</evidence>
<dbReference type="STRING" id="1193518.BN13_380033"/>
<dbReference type="GO" id="GO:0003676">
    <property type="term" value="F:nucleic acid binding"/>
    <property type="evidence" value="ECO:0007669"/>
    <property type="project" value="InterPro"/>
</dbReference>
<evidence type="ECO:0000313" key="2">
    <source>
        <dbReference type="EMBL" id="CCI53382.1"/>
    </source>
</evidence>
<dbReference type="GO" id="GO:0004527">
    <property type="term" value="F:exonuclease activity"/>
    <property type="evidence" value="ECO:0007669"/>
    <property type="project" value="UniProtKB-ARBA"/>
</dbReference>
<proteinExistence type="predicted"/>
<dbReference type="EC" id="3.1.-.-" evidence="2"/>
<accession>A0A077MEJ5</accession>
<dbReference type="Gene3D" id="3.30.420.10">
    <property type="entry name" value="Ribonuclease H-like superfamily/Ribonuclease H"/>
    <property type="match status" value="1"/>
</dbReference>
<evidence type="ECO:0000259" key="1">
    <source>
        <dbReference type="SMART" id="SM00479"/>
    </source>
</evidence>
<dbReference type="EMBL" id="CAJC01000148">
    <property type="protein sequence ID" value="CCI53382.1"/>
    <property type="molecule type" value="Genomic_DNA"/>
</dbReference>
<dbReference type="InterPro" id="IPR012337">
    <property type="entry name" value="RNaseH-like_sf"/>
</dbReference>